<feature type="transmembrane region" description="Helical" evidence="2">
    <location>
        <begin position="993"/>
        <end position="1018"/>
    </location>
</feature>
<evidence type="ECO:0000256" key="1">
    <source>
        <dbReference type="SAM" id="MobiDB-lite"/>
    </source>
</evidence>
<keyword evidence="2" id="KW-1133">Transmembrane helix</keyword>
<evidence type="ECO:0000313" key="4">
    <source>
        <dbReference type="Proteomes" id="UP000785679"/>
    </source>
</evidence>
<keyword evidence="2" id="KW-0472">Membrane</keyword>
<evidence type="ECO:0000313" key="3">
    <source>
        <dbReference type="EMBL" id="TNV74905.1"/>
    </source>
</evidence>
<sequence length="1659" mass="190190">MNQPGLQYEFSVQIYDTIRESNWASYVLQVYPETSPTKDCVVMELPETFGQISSFFQYPLVGNIKITTYCPNLTNDQWSVKYTTDSSESRVSIQTLDQMRLFPNGSPSSGSLIYPITQNSHTLLPYTPLPLSVTFKVDFNIIGSYYSEASVSTPVTYVEESVRQRPQSLFIECPILVNVEIDEIITLTLKSYDSVIPEAALVQWTCDPILQIDELCSQTQSRELYIRRNDIHPDILYSLYVTTNSNLFTAKYQQSQAHHYLILTDSKDSDLLSSLPTCSIQHNQQRYPYIKVNQVIRFSLPCQVPTALRHQWNIIDQSAPNMFVASGYNIELVLPSMSLEEGRVYVVTCIATTPKEKSFNITVTIDTSQPFTPNFKLPNSNLVIVEDVKTLARQGEFYTTRFNISLNKEAKSLDDKGNAMNLYYRVRVEDSKGRWIWVVPTTLQGSDVRTRDLKLVTSLPRYKSIKVDLITNYGTIKTYDLRESTDIYYNYSQQAQDVISLKRQNLLIKASSISQEQAFYYQQELFQYLEQLKTLNQTQIRIELQNTTRQILHHFNSTLGEIRQQYLSQTGLCLYTPESCHQYLQLIFINLNEILTLINQTSVLTSLTDTQFLVDIANQMAFFDIYSILITDLNADSHSKLENILEQLNILAFRFPKNNLTINENSYLAAIRKYQSYLRVSGENRIFLQDGWYIKEVQLMEYGYEEQIREGNGRNFTVQLQKKSFQSVIGDQIPSVLRVSSRTLALKRRILQGKQNKNDGRDEVQLSFIDQNLYTIESMPLTTLLNITFNNITSQNLTCGHKSSSSDSIWFINNETTLITTYSENSITCSTFQLYFSISLLPSTYIPNKKPIIPIKYHPMDVCLREWNQFKIIAIVVGLCLAFTLILASMAAEKNERIRSLADQIEKKNSQQHLTRLEETESPNGDTRMTFSLSKLWRIIRFMMPTLNLTLALRQISIYRRTLVMLFGLLLYSLLSTVLYTKLQIILPSLKDTYIVLAGVIIGFSLHFPLLYAANFVYNLSVRSIKNPISTQDPQLNPQQDPQEHFQTEECPQTSMRQLNKTLFSPKGSNLYPSRAQQFAPPQEDLNVQPDGFNSGVLMTGANFRTMDLLFNNHHHQKNASSVESRAGGFKASNLFSNGPMDLGQTMENTQRESNVVKKGYSGNKARTERKIGLSNVCDEQTQASPKREQIRIGVNPRVKKTSQKQRGRIFSDQSDKNMGVQTNANDIQTQERNERYKFEENSSNDEDESAVDLSDIQIHPSKLFNIEPTFSQDQKQPNPFEHSEVDIIPVGDQDGSFIPEVSSNIDYSTNLKHQSTQKKALKIETTDVPMFSMRGLDFNVIDTAINPETSEHTAAVTTPNAEGMISQASKNQKYFIKKPRRELDYKEKMKRYDLPNARIKLMFYEGGLTNQVLPQREQAEQEFDDQESELSQSNNHLQVRGNIMQQQQIQVQSEPVVDYESEEHQQAKNTPMFIRERQETVQVVPTQQASPPKVNAIVREYIESPRLRLVRCLTNLMLGMVQYALLIAQLYLWSTLITEDLCKQDGNLIALVGNFVMTFFIAYATDILLTVALSLFLNCQKCRCLLSSKRLEILQELLQHQPTQQPPSPSKSQNIAKELNFYQSRFMSNRELLSDGARQVTLPAITYQAKRRDSVKKA</sequence>
<feature type="transmembrane region" description="Helical" evidence="2">
    <location>
        <begin position="872"/>
        <end position="892"/>
    </location>
</feature>
<feature type="region of interest" description="Disordered" evidence="1">
    <location>
        <begin position="1031"/>
        <end position="1052"/>
    </location>
</feature>
<keyword evidence="2" id="KW-0812">Transmembrane</keyword>
<comment type="caution">
    <text evidence="3">The sequence shown here is derived from an EMBL/GenBank/DDBJ whole genome shotgun (WGS) entry which is preliminary data.</text>
</comment>
<keyword evidence="4" id="KW-1185">Reference proteome</keyword>
<name>A0A8J8NII7_HALGN</name>
<organism evidence="3 4">
    <name type="scientific">Halteria grandinella</name>
    <dbReference type="NCBI Taxonomy" id="5974"/>
    <lineage>
        <taxon>Eukaryota</taxon>
        <taxon>Sar</taxon>
        <taxon>Alveolata</taxon>
        <taxon>Ciliophora</taxon>
        <taxon>Intramacronucleata</taxon>
        <taxon>Spirotrichea</taxon>
        <taxon>Stichotrichia</taxon>
        <taxon>Sporadotrichida</taxon>
        <taxon>Halteriidae</taxon>
        <taxon>Halteria</taxon>
    </lineage>
</organism>
<accession>A0A8J8NII7</accession>
<dbReference type="OrthoDB" id="283575at2759"/>
<gene>
    <name evidence="3" type="ORF">FGO68_gene8860</name>
</gene>
<feature type="transmembrane region" description="Helical" evidence="2">
    <location>
        <begin position="1549"/>
        <end position="1578"/>
    </location>
</feature>
<protein>
    <submittedName>
        <fullName evidence="3">Uncharacterized protein</fullName>
    </submittedName>
</protein>
<evidence type="ECO:0000256" key="2">
    <source>
        <dbReference type="SAM" id="Phobius"/>
    </source>
</evidence>
<feature type="compositionally biased region" description="Low complexity" evidence="1">
    <location>
        <begin position="1032"/>
        <end position="1041"/>
    </location>
</feature>
<feature type="transmembrane region" description="Helical" evidence="2">
    <location>
        <begin position="1517"/>
        <end position="1537"/>
    </location>
</feature>
<proteinExistence type="predicted"/>
<feature type="transmembrane region" description="Helical" evidence="2">
    <location>
        <begin position="963"/>
        <end position="981"/>
    </location>
</feature>
<dbReference type="EMBL" id="RRYP01016560">
    <property type="protein sequence ID" value="TNV74905.1"/>
    <property type="molecule type" value="Genomic_DNA"/>
</dbReference>
<reference evidence="3" key="1">
    <citation type="submission" date="2019-06" db="EMBL/GenBank/DDBJ databases">
        <authorList>
            <person name="Zheng W."/>
        </authorList>
    </citation>
    <scope>NUCLEOTIDE SEQUENCE</scope>
    <source>
        <strain evidence="3">QDHG01</strain>
    </source>
</reference>
<dbReference type="Proteomes" id="UP000785679">
    <property type="component" value="Unassembled WGS sequence"/>
</dbReference>